<keyword evidence="1" id="KW-0812">Transmembrane</keyword>
<evidence type="ECO:0000256" key="1">
    <source>
        <dbReference type="SAM" id="Phobius"/>
    </source>
</evidence>
<dbReference type="EMBL" id="WWHY01000001">
    <property type="protein sequence ID" value="MYR33729.1"/>
    <property type="molecule type" value="Genomic_DNA"/>
</dbReference>
<evidence type="ECO:0000313" key="3">
    <source>
        <dbReference type="Proteomes" id="UP000467124"/>
    </source>
</evidence>
<feature type="transmembrane region" description="Helical" evidence="1">
    <location>
        <begin position="140"/>
        <end position="160"/>
    </location>
</feature>
<accession>A0A7K2IUS8</accession>
<dbReference type="AlphaFoldDB" id="A0A7K2IUS8"/>
<protein>
    <submittedName>
        <fullName evidence="2">Uncharacterized protein</fullName>
    </submittedName>
</protein>
<keyword evidence="1" id="KW-0472">Membrane</keyword>
<feature type="transmembrane region" description="Helical" evidence="1">
    <location>
        <begin position="189"/>
        <end position="212"/>
    </location>
</feature>
<organism evidence="2 3">
    <name type="scientific">Nocardiopsis alba</name>
    <dbReference type="NCBI Taxonomy" id="53437"/>
    <lineage>
        <taxon>Bacteria</taxon>
        <taxon>Bacillati</taxon>
        <taxon>Actinomycetota</taxon>
        <taxon>Actinomycetes</taxon>
        <taxon>Streptosporangiales</taxon>
        <taxon>Nocardiopsidaceae</taxon>
        <taxon>Nocardiopsis</taxon>
    </lineage>
</organism>
<keyword evidence="1" id="KW-1133">Transmembrane helix</keyword>
<feature type="transmembrane region" description="Helical" evidence="1">
    <location>
        <begin position="65"/>
        <end position="86"/>
    </location>
</feature>
<evidence type="ECO:0000313" key="2">
    <source>
        <dbReference type="EMBL" id="MYR33729.1"/>
    </source>
</evidence>
<reference evidence="2 3" key="1">
    <citation type="journal article" date="2019" name="Nat. Commun.">
        <title>The antimicrobial potential of Streptomyces from insect microbiomes.</title>
        <authorList>
            <person name="Chevrette M.G."/>
            <person name="Carlson C.M."/>
            <person name="Ortega H.E."/>
            <person name="Thomas C."/>
            <person name="Ananiev G.E."/>
            <person name="Barns K.J."/>
            <person name="Book A.J."/>
            <person name="Cagnazzo J."/>
            <person name="Carlos C."/>
            <person name="Flanigan W."/>
            <person name="Grubbs K.J."/>
            <person name="Horn H.A."/>
            <person name="Hoffmann F.M."/>
            <person name="Klassen J.L."/>
            <person name="Knack J.J."/>
            <person name="Lewin G.R."/>
            <person name="McDonald B.R."/>
            <person name="Muller L."/>
            <person name="Melo W.G.P."/>
            <person name="Pinto-Tomas A.A."/>
            <person name="Schmitz A."/>
            <person name="Wendt-Pienkowski E."/>
            <person name="Wildman S."/>
            <person name="Zhao M."/>
            <person name="Zhang F."/>
            <person name="Bugni T.S."/>
            <person name="Andes D.R."/>
            <person name="Pupo M.T."/>
            <person name="Currie C.R."/>
        </authorList>
    </citation>
    <scope>NUCLEOTIDE SEQUENCE [LARGE SCALE GENOMIC DNA]</scope>
    <source>
        <strain evidence="2 3">SID5840</strain>
    </source>
</reference>
<feature type="transmembrane region" description="Helical" evidence="1">
    <location>
        <begin position="98"/>
        <end position="120"/>
    </location>
</feature>
<proteinExistence type="predicted"/>
<comment type="caution">
    <text evidence="2">The sequence shown here is derived from an EMBL/GenBank/DDBJ whole genome shotgun (WGS) entry which is preliminary data.</text>
</comment>
<dbReference type="RefSeq" id="WP_161111283.1">
    <property type="nucleotide sequence ID" value="NZ_WWHY01000001.1"/>
</dbReference>
<feature type="transmembrane region" description="Helical" evidence="1">
    <location>
        <begin position="26"/>
        <end position="59"/>
    </location>
</feature>
<name>A0A7K2IUS8_9ACTN</name>
<dbReference type="Proteomes" id="UP000467124">
    <property type="component" value="Unassembled WGS sequence"/>
</dbReference>
<gene>
    <name evidence="2" type="ORF">GTW20_16030</name>
</gene>
<sequence>MSPSSPRSPGPTAKSRSLSFLDTSPFAATAILAFLLPPIVVVGAIPLFLVSLFVGVFVFQVDSYASTAVFTVLAGVGLVGLAFPLHRFLRRVGLPRPRALVCLLYLAMALPAIQLPLSMFLSDTGAGAFLGAIGPEAEGVPWIIGAYLHLAVLCAVLFLCERRRRSRDWLPSDAGSVPDEDVRCTDRRVILRTSAALAATFLITGAVTAGIAERSTLDRVAEDAAGLGDHTRPLVVLDGPGWRPWHVRSHGDREELRIAYMNDDREVVEVHTMPFETVEEGFVEERSIEAPGLSEREARVAFDVLPGFVPEGDSLFVELPGTDRVVALYPGIDGRHGLLQGTARFDVTGEELLELVGHLRLLDPGDTEAVHELALQARTAR</sequence>